<dbReference type="Proteomes" id="UP000271137">
    <property type="component" value="Unassembled WGS sequence"/>
</dbReference>
<evidence type="ECO:0000313" key="4">
    <source>
        <dbReference type="Proteomes" id="UP000271137"/>
    </source>
</evidence>
<name>A0ABX9ZXI0_9BURK</name>
<evidence type="ECO:0000313" key="3">
    <source>
        <dbReference type="EMBL" id="RSZ29244.1"/>
    </source>
</evidence>
<feature type="domain" description="Antitoxin Xre-like helix-turn-helix" evidence="2">
    <location>
        <begin position="45"/>
        <end position="104"/>
    </location>
</feature>
<dbReference type="Pfam" id="PF09722">
    <property type="entry name" value="Xre_MbcA_ParS_C"/>
    <property type="match status" value="1"/>
</dbReference>
<reference evidence="3 4" key="1">
    <citation type="submission" date="2018-12" db="EMBL/GenBank/DDBJ databases">
        <title>The genome sequences of strain 502.</title>
        <authorList>
            <person name="Gao J."/>
            <person name="Sun J."/>
        </authorList>
    </citation>
    <scope>NUCLEOTIDE SEQUENCE [LARGE SCALE GENOMIC DNA]</scope>
    <source>
        <strain evidence="3 4">502</strain>
    </source>
</reference>
<accession>A0ABX9ZXI0</accession>
<dbReference type="InterPro" id="IPR024467">
    <property type="entry name" value="Xre/MbcA/ParS-like_toxin-bd"/>
</dbReference>
<dbReference type="InterPro" id="IPR011979">
    <property type="entry name" value="Antitox_Xre"/>
</dbReference>
<sequence>MTRLIPQATDLLPAKSTSVWTTKVGSKKLAKADFVSLFKIDPLEHVELIKHGVPTFLIELVASEMSVSKDKLLAILGLPRATIHRKARKNQPLSTEESSRVLGISRLIGQAQAMVETSGDPDGFDAATWVAQWLDQPLPALGERRPEELMDTAEGQAIVSNMLSRAQSGAHA</sequence>
<organism evidence="3 4">
    <name type="scientific">Variovorax beijingensis</name>
    <dbReference type="NCBI Taxonomy" id="2496117"/>
    <lineage>
        <taxon>Bacteria</taxon>
        <taxon>Pseudomonadati</taxon>
        <taxon>Pseudomonadota</taxon>
        <taxon>Betaproteobacteria</taxon>
        <taxon>Burkholderiales</taxon>
        <taxon>Comamonadaceae</taxon>
        <taxon>Variovorax</taxon>
    </lineage>
</organism>
<dbReference type="EMBL" id="RXFQ01000028">
    <property type="protein sequence ID" value="RSZ29244.1"/>
    <property type="molecule type" value="Genomic_DNA"/>
</dbReference>
<evidence type="ECO:0000259" key="1">
    <source>
        <dbReference type="Pfam" id="PF09722"/>
    </source>
</evidence>
<feature type="domain" description="Antitoxin Xre/MbcA/ParS-like toxin-binding" evidence="1">
    <location>
        <begin position="125"/>
        <end position="169"/>
    </location>
</feature>
<evidence type="ECO:0000259" key="2">
    <source>
        <dbReference type="Pfam" id="PF20432"/>
    </source>
</evidence>
<comment type="caution">
    <text evidence="3">The sequence shown here is derived from an EMBL/GenBank/DDBJ whole genome shotgun (WGS) entry which is preliminary data.</text>
</comment>
<dbReference type="NCBIfam" id="TIGR02293">
    <property type="entry name" value="TAS_TIGR02293"/>
    <property type="match status" value="1"/>
</dbReference>
<dbReference type="RefSeq" id="WP_125966996.1">
    <property type="nucleotide sequence ID" value="NZ_RXFQ01000028.1"/>
</dbReference>
<dbReference type="Pfam" id="PF20432">
    <property type="entry name" value="Xre-like-HTH"/>
    <property type="match status" value="1"/>
</dbReference>
<dbReference type="InterPro" id="IPR046847">
    <property type="entry name" value="Xre-like_HTH"/>
</dbReference>
<gene>
    <name evidence="3" type="ORF">EJO66_30390</name>
</gene>
<keyword evidence="4" id="KW-1185">Reference proteome</keyword>
<protein>
    <submittedName>
        <fullName evidence="3">DUF2384 domain-containing protein</fullName>
    </submittedName>
</protein>
<proteinExistence type="predicted"/>